<dbReference type="GO" id="GO:0016491">
    <property type="term" value="F:oxidoreductase activity"/>
    <property type="evidence" value="ECO:0007669"/>
    <property type="project" value="TreeGrafter"/>
</dbReference>
<dbReference type="EMBL" id="VRMN01000003">
    <property type="protein sequence ID" value="KAA8495659.1"/>
    <property type="molecule type" value="Genomic_DNA"/>
</dbReference>
<proteinExistence type="predicted"/>
<dbReference type="Proteomes" id="UP000324585">
    <property type="component" value="Unassembled WGS sequence"/>
</dbReference>
<evidence type="ECO:0000313" key="1">
    <source>
        <dbReference type="EMBL" id="KAA8495659.1"/>
    </source>
</evidence>
<keyword evidence="2" id="KW-1185">Reference proteome</keyword>
<dbReference type="Pfam" id="PF13646">
    <property type="entry name" value="HEAT_2"/>
    <property type="match status" value="2"/>
</dbReference>
<dbReference type="InterPro" id="IPR016024">
    <property type="entry name" value="ARM-type_fold"/>
</dbReference>
<protein>
    <submittedName>
        <fullName evidence="1">Uncharacterized protein</fullName>
    </submittedName>
</protein>
<dbReference type="SUPFAM" id="SSF48371">
    <property type="entry name" value="ARM repeat"/>
    <property type="match status" value="1"/>
</dbReference>
<comment type="caution">
    <text evidence="1">The sequence shown here is derived from an EMBL/GenBank/DDBJ whole genome shotgun (WGS) entry which is preliminary data.</text>
</comment>
<dbReference type="AlphaFoldDB" id="A0A5J4YVW6"/>
<reference evidence="2" key="1">
    <citation type="journal article" date="2019" name="Nat. Commun.">
        <title>Expansion of phycobilisome linker gene families in mesophilic red algae.</title>
        <authorList>
            <person name="Lee J."/>
            <person name="Kim D."/>
            <person name="Bhattacharya D."/>
            <person name="Yoon H.S."/>
        </authorList>
    </citation>
    <scope>NUCLEOTIDE SEQUENCE [LARGE SCALE GENOMIC DNA]</scope>
    <source>
        <strain evidence="2">CCMP 1328</strain>
    </source>
</reference>
<gene>
    <name evidence="1" type="ORF">FVE85_1814</name>
</gene>
<dbReference type="PANTHER" id="PTHR12697:SF5">
    <property type="entry name" value="DEOXYHYPUSINE HYDROXYLASE"/>
    <property type="match status" value="1"/>
</dbReference>
<dbReference type="Gene3D" id="1.25.10.10">
    <property type="entry name" value="Leucine-rich Repeat Variant"/>
    <property type="match status" value="2"/>
</dbReference>
<accession>A0A5J4YVW6</accession>
<dbReference type="PANTHER" id="PTHR12697">
    <property type="entry name" value="PBS LYASE HEAT-LIKE PROTEIN"/>
    <property type="match status" value="1"/>
</dbReference>
<organism evidence="1 2">
    <name type="scientific">Porphyridium purpureum</name>
    <name type="common">Red alga</name>
    <name type="synonym">Porphyridium cruentum</name>
    <dbReference type="NCBI Taxonomy" id="35688"/>
    <lineage>
        <taxon>Eukaryota</taxon>
        <taxon>Rhodophyta</taxon>
        <taxon>Bangiophyceae</taxon>
        <taxon>Porphyridiales</taxon>
        <taxon>Porphyridiaceae</taxon>
        <taxon>Porphyridium</taxon>
    </lineage>
</organism>
<dbReference type="OMA" id="PRFECAQ"/>
<name>A0A5J4YVW6_PORPP</name>
<dbReference type="InterPro" id="IPR011989">
    <property type="entry name" value="ARM-like"/>
</dbReference>
<evidence type="ECO:0000313" key="2">
    <source>
        <dbReference type="Proteomes" id="UP000324585"/>
    </source>
</evidence>
<sequence>MMRLVREKQTAWVVSPSGAARNVSAHGCRARAAVSVLSEKAQRPLVTPKKRAPASVRMMGDVDEQGRVRIATPFGVVRRDPYTLPPMVSKAAEMRPSEFADQSRLQELQEKLTMRDSRPQLQALQELCFFPPDQSAPLFIKVVQSSNDELARSQAVFSCTLFFDSDGPEAQSAFDAIKQALLSDSSPTVRSAAASALAYATAPRFECAQLLMRQLFEDSDWLVKMCVAVALGAVGDENTGAQMLPFLTRADPRNCEQDSLLIQGIIGALGQLGYEPCVGELARWLNTNDRMIRLQVAEALNMFDTPQALALLEGLVQDADQQVAQQATYSLDALRKRRVDPGTSKE</sequence>